<sequence>MDRLDTIIASLLNCSARNLCDCLNHPDEIQKVEKYLKGKTLQTTYKNQLGEYKDFQYDGITKESARKQMAYNGFKNVTVDQHFYVRHRICLRYANNPCVIEKHRNGHERFYPLELVKVKQGDKSDIYLGQKFPKSTPLLDENNSKYNDNYYDSYRLW</sequence>
<dbReference type="Gene3D" id="2.170.260.10">
    <property type="entry name" value="paz domain"/>
    <property type="match status" value="1"/>
</dbReference>
<dbReference type="InterPro" id="IPR003100">
    <property type="entry name" value="PAZ_dom"/>
</dbReference>
<evidence type="ECO:0000259" key="1">
    <source>
        <dbReference type="SMART" id="SM00949"/>
    </source>
</evidence>
<accession>A0ABD2L2Z6</accession>
<dbReference type="InterPro" id="IPR036085">
    <property type="entry name" value="PAZ_dom_sf"/>
</dbReference>
<organism evidence="3 4">
    <name type="scientific">Heterodera trifolii</name>
    <dbReference type="NCBI Taxonomy" id="157864"/>
    <lineage>
        <taxon>Eukaryota</taxon>
        <taxon>Metazoa</taxon>
        <taxon>Ecdysozoa</taxon>
        <taxon>Nematoda</taxon>
        <taxon>Chromadorea</taxon>
        <taxon>Rhabditida</taxon>
        <taxon>Tylenchina</taxon>
        <taxon>Tylenchomorpha</taxon>
        <taxon>Tylenchoidea</taxon>
        <taxon>Heteroderidae</taxon>
        <taxon>Heteroderinae</taxon>
        <taxon>Heterodera</taxon>
    </lineage>
</organism>
<protein>
    <recommendedName>
        <fullName evidence="1">PAZ domain-containing protein</fullName>
    </recommendedName>
</protein>
<dbReference type="SUPFAM" id="SSF101690">
    <property type="entry name" value="PAZ domain"/>
    <property type="match status" value="1"/>
</dbReference>
<dbReference type="Pfam" id="PF02170">
    <property type="entry name" value="PAZ"/>
    <property type="match status" value="1"/>
</dbReference>
<dbReference type="AlphaFoldDB" id="A0ABD2L2Z6"/>
<dbReference type="EMBL" id="JBICBT010000564">
    <property type="protein sequence ID" value="KAL3109582.1"/>
    <property type="molecule type" value="Genomic_DNA"/>
</dbReference>
<dbReference type="CDD" id="cd02846">
    <property type="entry name" value="PAZ_argonaute_like"/>
    <property type="match status" value="1"/>
</dbReference>
<evidence type="ECO:0000313" key="2">
    <source>
        <dbReference type="EMBL" id="KAL3073273.1"/>
    </source>
</evidence>
<keyword evidence="4" id="KW-1185">Reference proteome</keyword>
<gene>
    <name evidence="3" type="ORF">niasHT_016926</name>
    <name evidence="2" type="ORF">niasHT_036615</name>
</gene>
<reference evidence="3 4" key="1">
    <citation type="submission" date="2024-10" db="EMBL/GenBank/DDBJ databases">
        <authorList>
            <person name="Kim D."/>
        </authorList>
    </citation>
    <scope>NUCLEOTIDE SEQUENCE [LARGE SCALE GENOMIC DNA]</scope>
    <source>
        <strain evidence="3">BH-2024</strain>
    </source>
</reference>
<dbReference type="Proteomes" id="UP001620626">
    <property type="component" value="Unassembled WGS sequence"/>
</dbReference>
<dbReference type="EMBL" id="JBICBT010001321">
    <property type="protein sequence ID" value="KAL3073273.1"/>
    <property type="molecule type" value="Genomic_DNA"/>
</dbReference>
<comment type="caution">
    <text evidence="3">The sequence shown here is derived from an EMBL/GenBank/DDBJ whole genome shotgun (WGS) entry which is preliminary data.</text>
</comment>
<proteinExistence type="predicted"/>
<evidence type="ECO:0000313" key="4">
    <source>
        <dbReference type="Proteomes" id="UP001620626"/>
    </source>
</evidence>
<evidence type="ECO:0000313" key="3">
    <source>
        <dbReference type="EMBL" id="KAL3109582.1"/>
    </source>
</evidence>
<dbReference type="SMART" id="SM00949">
    <property type="entry name" value="PAZ"/>
    <property type="match status" value="1"/>
</dbReference>
<feature type="domain" description="PAZ" evidence="1">
    <location>
        <begin position="9"/>
        <end position="145"/>
    </location>
</feature>
<name>A0ABD2L2Z6_9BILA</name>